<dbReference type="EMBL" id="KN823697">
    <property type="protein sequence ID" value="KIO16046.1"/>
    <property type="molecule type" value="Genomic_DNA"/>
</dbReference>
<protein>
    <submittedName>
        <fullName evidence="1">Uncharacterized protein</fullName>
    </submittedName>
</protein>
<dbReference type="HOGENOM" id="CLU_2656299_0_0_1"/>
<evidence type="ECO:0000313" key="1">
    <source>
        <dbReference type="EMBL" id="KIO16046.1"/>
    </source>
</evidence>
<accession>A0A0C3Q0U6</accession>
<proteinExistence type="predicted"/>
<keyword evidence="2" id="KW-1185">Reference proteome</keyword>
<evidence type="ECO:0000313" key="2">
    <source>
        <dbReference type="Proteomes" id="UP000054248"/>
    </source>
</evidence>
<name>A0A0C3Q0U6_9AGAM</name>
<sequence length="76" mass="8000">MFASSDFLACEIAELGLGLVQDALGFGDEDERREGAVADALLPLSDMESKLGGESRALLPLLVMRISSDANSIVTT</sequence>
<gene>
    <name evidence="1" type="ORF">M407DRAFT_34322</name>
</gene>
<organism evidence="1 2">
    <name type="scientific">Tulasnella calospora MUT 4182</name>
    <dbReference type="NCBI Taxonomy" id="1051891"/>
    <lineage>
        <taxon>Eukaryota</taxon>
        <taxon>Fungi</taxon>
        <taxon>Dikarya</taxon>
        <taxon>Basidiomycota</taxon>
        <taxon>Agaricomycotina</taxon>
        <taxon>Agaricomycetes</taxon>
        <taxon>Cantharellales</taxon>
        <taxon>Tulasnellaceae</taxon>
        <taxon>Tulasnella</taxon>
    </lineage>
</organism>
<dbReference type="Proteomes" id="UP000054248">
    <property type="component" value="Unassembled WGS sequence"/>
</dbReference>
<dbReference type="AlphaFoldDB" id="A0A0C3Q0U6"/>
<reference evidence="1 2" key="1">
    <citation type="submission" date="2014-04" db="EMBL/GenBank/DDBJ databases">
        <authorList>
            <consortium name="DOE Joint Genome Institute"/>
            <person name="Kuo A."/>
            <person name="Girlanda M."/>
            <person name="Perotto S."/>
            <person name="Kohler A."/>
            <person name="Nagy L.G."/>
            <person name="Floudas D."/>
            <person name="Copeland A."/>
            <person name="Barry K.W."/>
            <person name="Cichocki N."/>
            <person name="Veneault-Fourrey C."/>
            <person name="LaButti K."/>
            <person name="Lindquist E.A."/>
            <person name="Lipzen A."/>
            <person name="Lundell T."/>
            <person name="Morin E."/>
            <person name="Murat C."/>
            <person name="Sun H."/>
            <person name="Tunlid A."/>
            <person name="Henrissat B."/>
            <person name="Grigoriev I.V."/>
            <person name="Hibbett D.S."/>
            <person name="Martin F."/>
            <person name="Nordberg H.P."/>
            <person name="Cantor M.N."/>
            <person name="Hua S.X."/>
        </authorList>
    </citation>
    <scope>NUCLEOTIDE SEQUENCE [LARGE SCALE GENOMIC DNA]</scope>
    <source>
        <strain evidence="1 2">MUT 4182</strain>
    </source>
</reference>
<reference evidence="2" key="2">
    <citation type="submission" date="2015-01" db="EMBL/GenBank/DDBJ databases">
        <title>Evolutionary Origins and Diversification of the Mycorrhizal Mutualists.</title>
        <authorList>
            <consortium name="DOE Joint Genome Institute"/>
            <consortium name="Mycorrhizal Genomics Consortium"/>
            <person name="Kohler A."/>
            <person name="Kuo A."/>
            <person name="Nagy L.G."/>
            <person name="Floudas D."/>
            <person name="Copeland A."/>
            <person name="Barry K.W."/>
            <person name="Cichocki N."/>
            <person name="Veneault-Fourrey C."/>
            <person name="LaButti K."/>
            <person name="Lindquist E.A."/>
            <person name="Lipzen A."/>
            <person name="Lundell T."/>
            <person name="Morin E."/>
            <person name="Murat C."/>
            <person name="Riley R."/>
            <person name="Ohm R."/>
            <person name="Sun H."/>
            <person name="Tunlid A."/>
            <person name="Henrissat B."/>
            <person name="Grigoriev I.V."/>
            <person name="Hibbett D.S."/>
            <person name="Martin F."/>
        </authorList>
    </citation>
    <scope>NUCLEOTIDE SEQUENCE [LARGE SCALE GENOMIC DNA]</scope>
    <source>
        <strain evidence="2">MUT 4182</strain>
    </source>
</reference>